<dbReference type="OrthoDB" id="680344at2"/>
<evidence type="ECO:0000313" key="3">
    <source>
        <dbReference type="Proteomes" id="UP000215214"/>
    </source>
</evidence>
<keyword evidence="3" id="KW-1185">Reference proteome</keyword>
<dbReference type="Pfam" id="PF12680">
    <property type="entry name" value="SnoaL_2"/>
    <property type="match status" value="1"/>
</dbReference>
<protein>
    <recommendedName>
        <fullName evidence="1">SnoaL-like domain-containing protein</fullName>
    </recommendedName>
</protein>
<dbReference type="InterPro" id="IPR037401">
    <property type="entry name" value="SnoaL-like"/>
</dbReference>
<dbReference type="Gene3D" id="3.10.450.50">
    <property type="match status" value="1"/>
</dbReference>
<evidence type="ECO:0000259" key="1">
    <source>
        <dbReference type="Pfam" id="PF12680"/>
    </source>
</evidence>
<evidence type="ECO:0000313" key="2">
    <source>
        <dbReference type="EMBL" id="SNR15761.1"/>
    </source>
</evidence>
<name>A0A238U9A3_9FLAO</name>
<dbReference type="KEGG" id="tje:TJEJU_2058"/>
<dbReference type="InterPro" id="IPR032710">
    <property type="entry name" value="NTF2-like_dom_sf"/>
</dbReference>
<reference evidence="2 3" key="1">
    <citation type="submission" date="2017-07" db="EMBL/GenBank/DDBJ databases">
        <authorList>
            <person name="Sun Z.S."/>
            <person name="Albrecht U."/>
            <person name="Echele G."/>
            <person name="Lee C.C."/>
        </authorList>
    </citation>
    <scope>NUCLEOTIDE SEQUENCE [LARGE SCALE GENOMIC DNA]</scope>
    <source>
        <strain evidence="3">type strain: KCTC 22618</strain>
    </source>
</reference>
<gene>
    <name evidence="2" type="ORF">TJEJU_2058</name>
</gene>
<organism evidence="2 3">
    <name type="scientific">Tenacibaculum jejuense</name>
    <dbReference type="NCBI Taxonomy" id="584609"/>
    <lineage>
        <taxon>Bacteria</taxon>
        <taxon>Pseudomonadati</taxon>
        <taxon>Bacteroidota</taxon>
        <taxon>Flavobacteriia</taxon>
        <taxon>Flavobacteriales</taxon>
        <taxon>Flavobacteriaceae</taxon>
        <taxon>Tenacibaculum</taxon>
    </lineage>
</organism>
<accession>A0A238U9A3</accession>
<dbReference type="RefSeq" id="WP_095071767.1">
    <property type="nucleotide sequence ID" value="NZ_LT899436.1"/>
</dbReference>
<feature type="domain" description="SnoaL-like" evidence="1">
    <location>
        <begin position="11"/>
        <end position="104"/>
    </location>
</feature>
<dbReference type="Proteomes" id="UP000215214">
    <property type="component" value="Chromosome TJEJU"/>
</dbReference>
<dbReference type="AlphaFoldDB" id="A0A238U9A3"/>
<proteinExistence type="predicted"/>
<sequence>MNNPQTVFDSHMDAVATLNPELVIQDYTSDAIFITPDKTYKGKDEIFQFYQEFLPNFKDFDFITLKQEVHDNIVYFVWHGKNEHIAVQLATDTYITENGKIKQHTFAGIIN</sequence>
<dbReference type="SUPFAM" id="SSF54427">
    <property type="entry name" value="NTF2-like"/>
    <property type="match status" value="1"/>
</dbReference>
<dbReference type="EMBL" id="LT899436">
    <property type="protein sequence ID" value="SNR15761.1"/>
    <property type="molecule type" value="Genomic_DNA"/>
</dbReference>